<name>A0A9P1FD88_9DINO</name>
<reference evidence="4 5" key="2">
    <citation type="submission" date="2024-05" db="EMBL/GenBank/DDBJ databases">
        <authorList>
            <person name="Chen Y."/>
            <person name="Shah S."/>
            <person name="Dougan E. K."/>
            <person name="Thang M."/>
            <person name="Chan C."/>
        </authorList>
    </citation>
    <scope>NUCLEOTIDE SEQUENCE [LARGE SCALE GENOMIC DNA]</scope>
</reference>
<accession>A0A9P1FD88</accession>
<evidence type="ECO:0000256" key="1">
    <source>
        <dbReference type="SAM" id="MobiDB-lite"/>
    </source>
</evidence>
<evidence type="ECO:0000259" key="2">
    <source>
        <dbReference type="Pfam" id="PF00561"/>
    </source>
</evidence>
<reference evidence="3" key="1">
    <citation type="submission" date="2022-10" db="EMBL/GenBank/DDBJ databases">
        <authorList>
            <person name="Chen Y."/>
            <person name="Dougan E. K."/>
            <person name="Chan C."/>
            <person name="Rhodes N."/>
            <person name="Thang M."/>
        </authorList>
    </citation>
    <scope>NUCLEOTIDE SEQUENCE</scope>
</reference>
<dbReference type="PANTHER" id="PTHR43798">
    <property type="entry name" value="MONOACYLGLYCEROL LIPASE"/>
    <property type="match status" value="1"/>
</dbReference>
<dbReference type="AlphaFoldDB" id="A0A9P1FD88"/>
<dbReference type="SUPFAM" id="SSF53474">
    <property type="entry name" value="alpha/beta-Hydrolases"/>
    <property type="match status" value="1"/>
</dbReference>
<dbReference type="GO" id="GO:0016787">
    <property type="term" value="F:hydrolase activity"/>
    <property type="evidence" value="ECO:0007669"/>
    <property type="project" value="UniProtKB-KW"/>
</dbReference>
<evidence type="ECO:0000313" key="3">
    <source>
        <dbReference type="EMBL" id="CAI3971676.1"/>
    </source>
</evidence>
<dbReference type="EMBL" id="CAMXCT020000001">
    <property type="protein sequence ID" value="CAL1125051.1"/>
    <property type="molecule type" value="Genomic_DNA"/>
</dbReference>
<evidence type="ECO:0000313" key="4">
    <source>
        <dbReference type="EMBL" id="CAL4758988.1"/>
    </source>
</evidence>
<comment type="caution">
    <text evidence="3">The sequence shown here is derived from an EMBL/GenBank/DDBJ whole genome shotgun (WGS) entry which is preliminary data.</text>
</comment>
<dbReference type="GO" id="GO:0016020">
    <property type="term" value="C:membrane"/>
    <property type="evidence" value="ECO:0007669"/>
    <property type="project" value="TreeGrafter"/>
</dbReference>
<dbReference type="InterPro" id="IPR000073">
    <property type="entry name" value="AB_hydrolase_1"/>
</dbReference>
<sequence>MHASRNATSHHFTTSDGVKLHYLEQGSGPALVLLPGWTQPAVGFAGQLEALSGEFRCLALDYRGHGESERPDHGYRVSRLAKDCLDWFEHLGLTDAVLLGHSAGCTVIWSFIELFGQDRIRGLVLCDEMVAMIQRSEWSDQECRNYGAMLTAGEAQGMASELVGEHGEDVLREFISGAFGPEFPQANVERVMEGSLRVPLPAAAMMMLSVMHMDYRDLLPRIERPTLCIGGKQSHLGPDAMPWIASQIPGAEVAMLDTRHFVHLEAPDEFNAVVPTYYVEVVGEGGVDGSADGGGSGHSEVEDAGVGGFGSVAADAGGPNVFDLDRCAVGGELFEDEFVLRFERVEQGELRDRFACAVQERLGGRGHHDAADAVPDELRALGLHSAGEQRRGEAATLIGGMLGVHLRAQADERIGVPIPEQNVDVRAPAAANDRCVGLWKGEVEAAGAGVEAVGDDHCGLAAIHGVAGSCAEGEVHQFAPRIVTTGRDQFAVASAAQAEGDHHWYGKRGEHRSGILLRCFLLQRISSWAQATRERGRQSAGTTTSGTTLCAEPVDGSGR</sequence>
<dbReference type="InterPro" id="IPR050266">
    <property type="entry name" value="AB_hydrolase_sf"/>
</dbReference>
<feature type="region of interest" description="Disordered" evidence="1">
    <location>
        <begin position="533"/>
        <end position="559"/>
    </location>
</feature>
<dbReference type="InterPro" id="IPR029058">
    <property type="entry name" value="AB_hydrolase_fold"/>
</dbReference>
<protein>
    <submittedName>
        <fullName evidence="4">AB hydrolase superfamily protein YdjP</fullName>
    </submittedName>
</protein>
<dbReference type="Pfam" id="PF00561">
    <property type="entry name" value="Abhydrolase_1"/>
    <property type="match status" value="1"/>
</dbReference>
<proteinExistence type="predicted"/>
<feature type="compositionally biased region" description="Polar residues" evidence="1">
    <location>
        <begin position="539"/>
        <end position="548"/>
    </location>
</feature>
<evidence type="ECO:0000313" key="5">
    <source>
        <dbReference type="Proteomes" id="UP001152797"/>
    </source>
</evidence>
<dbReference type="EMBL" id="CAMXCT030000001">
    <property type="protein sequence ID" value="CAL4758988.1"/>
    <property type="molecule type" value="Genomic_DNA"/>
</dbReference>
<dbReference type="Gene3D" id="3.40.50.1820">
    <property type="entry name" value="alpha/beta hydrolase"/>
    <property type="match status" value="1"/>
</dbReference>
<dbReference type="Proteomes" id="UP001152797">
    <property type="component" value="Unassembled WGS sequence"/>
</dbReference>
<dbReference type="EMBL" id="CAMXCT010000001">
    <property type="protein sequence ID" value="CAI3971676.1"/>
    <property type="molecule type" value="Genomic_DNA"/>
</dbReference>
<keyword evidence="5" id="KW-1185">Reference proteome</keyword>
<organism evidence="3">
    <name type="scientific">Cladocopium goreaui</name>
    <dbReference type="NCBI Taxonomy" id="2562237"/>
    <lineage>
        <taxon>Eukaryota</taxon>
        <taxon>Sar</taxon>
        <taxon>Alveolata</taxon>
        <taxon>Dinophyceae</taxon>
        <taxon>Suessiales</taxon>
        <taxon>Symbiodiniaceae</taxon>
        <taxon>Cladocopium</taxon>
    </lineage>
</organism>
<dbReference type="OrthoDB" id="194865at2759"/>
<dbReference type="PANTHER" id="PTHR43798:SF33">
    <property type="entry name" value="HYDROLASE, PUTATIVE (AFU_ORTHOLOGUE AFUA_2G14860)-RELATED"/>
    <property type="match status" value="1"/>
</dbReference>
<feature type="domain" description="AB hydrolase-1" evidence="2">
    <location>
        <begin position="29"/>
        <end position="267"/>
    </location>
</feature>
<keyword evidence="4" id="KW-0378">Hydrolase</keyword>
<gene>
    <name evidence="3" type="ORF">C1SCF055_LOCUS266</name>
</gene>